<dbReference type="InterPro" id="IPR003593">
    <property type="entry name" value="AAA+_ATPase"/>
</dbReference>
<evidence type="ECO:0000256" key="4">
    <source>
        <dbReference type="ARBA" id="ARBA00022475"/>
    </source>
</evidence>
<dbReference type="InterPro" id="IPR050173">
    <property type="entry name" value="ABC_transporter_C-like"/>
</dbReference>
<keyword evidence="9" id="KW-0472">Membrane</keyword>
<dbReference type="PANTHER" id="PTHR24223:SF269">
    <property type="entry name" value="ABC MULTIDRUG TRANSPORTER (EUROFUNG)-RELATED"/>
    <property type="match status" value="1"/>
</dbReference>
<dbReference type="SUPFAM" id="SSF52540">
    <property type="entry name" value="P-loop containing nucleoside triphosphate hydrolases"/>
    <property type="match status" value="1"/>
</dbReference>
<keyword evidence="8" id="KW-1133">Transmembrane helix</keyword>
<evidence type="ECO:0000256" key="11">
    <source>
        <dbReference type="SAM" id="MobiDB-lite"/>
    </source>
</evidence>
<evidence type="ECO:0000256" key="9">
    <source>
        <dbReference type="ARBA" id="ARBA00023136"/>
    </source>
</evidence>
<dbReference type="InterPro" id="IPR017871">
    <property type="entry name" value="ABC_transporter-like_CS"/>
</dbReference>
<evidence type="ECO:0000256" key="2">
    <source>
        <dbReference type="ARBA" id="ARBA00009726"/>
    </source>
</evidence>
<comment type="caution">
    <text evidence="13">The sequence shown here is derived from an EMBL/GenBank/DDBJ whole genome shotgun (WGS) entry which is preliminary data.</text>
</comment>
<dbReference type="EMBL" id="BQXU01000017">
    <property type="protein sequence ID" value="GKT46851.1"/>
    <property type="molecule type" value="Genomic_DNA"/>
</dbReference>
<feature type="domain" description="ABC transporter" evidence="12">
    <location>
        <begin position="48"/>
        <end position="274"/>
    </location>
</feature>
<dbReference type="PROSITE" id="PS50893">
    <property type="entry name" value="ABC_TRANSPORTER_2"/>
    <property type="match status" value="1"/>
</dbReference>
<gene>
    <name evidence="13" type="ORF">ColSpa_07032</name>
</gene>
<dbReference type="Pfam" id="PF00005">
    <property type="entry name" value="ABC_tran"/>
    <property type="match status" value="1"/>
</dbReference>
<keyword evidence="10" id="KW-0325">Glycoprotein</keyword>
<name>A0AA37P6M9_9PEZI</name>
<dbReference type="Proteomes" id="UP001055115">
    <property type="component" value="Unassembled WGS sequence"/>
</dbReference>
<dbReference type="AlphaFoldDB" id="A0AA37P6M9"/>
<evidence type="ECO:0000256" key="3">
    <source>
        <dbReference type="ARBA" id="ARBA00022448"/>
    </source>
</evidence>
<proteinExistence type="inferred from homology"/>
<feature type="region of interest" description="Disordered" evidence="11">
    <location>
        <begin position="24"/>
        <end position="45"/>
    </location>
</feature>
<sequence>MSVVIGWTLRETSITAVTRINEFEQKTPQEQDLGPEVNPPEGPGVGRIEFENLTVPYGRGEENVAFKNVSLVIEAGTKFGICGRIGGGKSSLVVSLFRMLDIREGTIFIDSTNINDYPLSALRSSINAIPQDPFFTASTFRENLDPYRASSDIAIEESLRKVQLWDYIQGQGGLGGDMKPESISQGQKQLFSLARAILRRCKIVILDEVTSKYLLWDVSQQSFRGCTIIAIAHRLETIVGFDHVAVMDEGRIIGYDDPCALLQMGIQHFLSCEKLVRQGNETG</sequence>
<keyword evidence="5" id="KW-0812">Transmembrane</keyword>
<keyword evidence="6" id="KW-0547">Nucleotide-binding</keyword>
<comment type="subcellular location">
    <subcellularLocation>
        <location evidence="1">Cell membrane</location>
        <topology evidence="1">Multi-pass membrane protein</topology>
    </subcellularLocation>
</comment>
<evidence type="ECO:0000256" key="7">
    <source>
        <dbReference type="ARBA" id="ARBA00022840"/>
    </source>
</evidence>
<evidence type="ECO:0000313" key="14">
    <source>
        <dbReference type="Proteomes" id="UP001055115"/>
    </source>
</evidence>
<evidence type="ECO:0000256" key="5">
    <source>
        <dbReference type="ARBA" id="ARBA00022692"/>
    </source>
</evidence>
<dbReference type="GeneID" id="73327834"/>
<evidence type="ECO:0000256" key="6">
    <source>
        <dbReference type="ARBA" id="ARBA00022741"/>
    </source>
</evidence>
<dbReference type="Gene3D" id="3.40.50.300">
    <property type="entry name" value="P-loop containing nucleotide triphosphate hydrolases"/>
    <property type="match status" value="1"/>
</dbReference>
<reference evidence="13 14" key="1">
    <citation type="submission" date="2022-03" db="EMBL/GenBank/DDBJ databases">
        <title>Genome data of Colletotrichum spp.</title>
        <authorList>
            <person name="Utami Y.D."/>
            <person name="Hiruma K."/>
        </authorList>
    </citation>
    <scope>NUCLEOTIDE SEQUENCE [LARGE SCALE GENOMIC DNA]</scope>
    <source>
        <strain evidence="13 14">MAFF 239500</strain>
    </source>
</reference>
<dbReference type="SMART" id="SM00382">
    <property type="entry name" value="AAA"/>
    <property type="match status" value="1"/>
</dbReference>
<evidence type="ECO:0000256" key="8">
    <source>
        <dbReference type="ARBA" id="ARBA00022989"/>
    </source>
</evidence>
<keyword evidence="3" id="KW-0813">Transport</keyword>
<dbReference type="InterPro" id="IPR003439">
    <property type="entry name" value="ABC_transporter-like_ATP-bd"/>
</dbReference>
<accession>A0AA37P6M9</accession>
<organism evidence="13 14">
    <name type="scientific">Colletotrichum spaethianum</name>
    <dbReference type="NCBI Taxonomy" id="700344"/>
    <lineage>
        <taxon>Eukaryota</taxon>
        <taxon>Fungi</taxon>
        <taxon>Dikarya</taxon>
        <taxon>Ascomycota</taxon>
        <taxon>Pezizomycotina</taxon>
        <taxon>Sordariomycetes</taxon>
        <taxon>Hypocreomycetidae</taxon>
        <taxon>Glomerellales</taxon>
        <taxon>Glomerellaceae</taxon>
        <taxon>Colletotrichum</taxon>
        <taxon>Colletotrichum spaethianum species complex</taxon>
    </lineage>
</organism>
<evidence type="ECO:0000313" key="13">
    <source>
        <dbReference type="EMBL" id="GKT46851.1"/>
    </source>
</evidence>
<comment type="similarity">
    <text evidence="2">Belongs to the ABC transporter superfamily. ABCC family. Conjugate transporter (TC 3.A.1.208) subfamily.</text>
</comment>
<keyword evidence="14" id="KW-1185">Reference proteome</keyword>
<dbReference type="PANTHER" id="PTHR24223">
    <property type="entry name" value="ATP-BINDING CASSETTE SUB-FAMILY C"/>
    <property type="match status" value="1"/>
</dbReference>
<dbReference type="FunFam" id="3.40.50.300:FF:002145">
    <property type="entry name" value="ABC transporter (MsbA subfamily)"/>
    <property type="match status" value="1"/>
</dbReference>
<evidence type="ECO:0000259" key="12">
    <source>
        <dbReference type="PROSITE" id="PS50893"/>
    </source>
</evidence>
<keyword evidence="4" id="KW-1003">Cell membrane</keyword>
<dbReference type="GO" id="GO:0005886">
    <property type="term" value="C:plasma membrane"/>
    <property type="evidence" value="ECO:0007669"/>
    <property type="project" value="UniProtKB-SubCell"/>
</dbReference>
<keyword evidence="7" id="KW-0067">ATP-binding</keyword>
<protein>
    <submittedName>
        <fullName evidence="13">ABC transporter atnG</fullName>
    </submittedName>
</protein>
<evidence type="ECO:0000256" key="1">
    <source>
        <dbReference type="ARBA" id="ARBA00004651"/>
    </source>
</evidence>
<dbReference type="GO" id="GO:0005524">
    <property type="term" value="F:ATP binding"/>
    <property type="evidence" value="ECO:0007669"/>
    <property type="project" value="UniProtKB-KW"/>
</dbReference>
<evidence type="ECO:0000256" key="10">
    <source>
        <dbReference type="ARBA" id="ARBA00023180"/>
    </source>
</evidence>
<dbReference type="PROSITE" id="PS00211">
    <property type="entry name" value="ABC_TRANSPORTER_1"/>
    <property type="match status" value="1"/>
</dbReference>
<dbReference type="RefSeq" id="XP_049129201.1">
    <property type="nucleotide sequence ID" value="XM_049273244.1"/>
</dbReference>
<dbReference type="InterPro" id="IPR027417">
    <property type="entry name" value="P-loop_NTPase"/>
</dbReference>
<dbReference type="GO" id="GO:0016887">
    <property type="term" value="F:ATP hydrolysis activity"/>
    <property type="evidence" value="ECO:0007669"/>
    <property type="project" value="InterPro"/>
</dbReference>
<dbReference type="GO" id="GO:0042626">
    <property type="term" value="F:ATPase-coupled transmembrane transporter activity"/>
    <property type="evidence" value="ECO:0007669"/>
    <property type="project" value="TreeGrafter"/>
</dbReference>